<proteinExistence type="predicted"/>
<name>A0A8T0MK37_PANVG</name>
<dbReference type="PANTHER" id="PTHR47851:SF1">
    <property type="entry name" value="OS06G0588700 PROTEIN"/>
    <property type="match status" value="1"/>
</dbReference>
<dbReference type="Proteomes" id="UP000823388">
    <property type="component" value="Chromosome 9N"/>
</dbReference>
<accession>A0A8T0MK37</accession>
<reference evidence="3" key="1">
    <citation type="submission" date="2020-05" db="EMBL/GenBank/DDBJ databases">
        <title>WGS assembly of Panicum virgatum.</title>
        <authorList>
            <person name="Lovell J.T."/>
            <person name="Jenkins J."/>
            <person name="Shu S."/>
            <person name="Juenger T.E."/>
            <person name="Schmutz J."/>
        </authorList>
    </citation>
    <scope>NUCLEOTIDE SEQUENCE</scope>
    <source>
        <strain evidence="3">AP13</strain>
    </source>
</reference>
<evidence type="ECO:0000313" key="3">
    <source>
        <dbReference type="EMBL" id="KAG2537791.1"/>
    </source>
</evidence>
<organism evidence="3 4">
    <name type="scientific">Panicum virgatum</name>
    <name type="common">Blackwell switchgrass</name>
    <dbReference type="NCBI Taxonomy" id="38727"/>
    <lineage>
        <taxon>Eukaryota</taxon>
        <taxon>Viridiplantae</taxon>
        <taxon>Streptophyta</taxon>
        <taxon>Embryophyta</taxon>
        <taxon>Tracheophyta</taxon>
        <taxon>Spermatophyta</taxon>
        <taxon>Magnoliopsida</taxon>
        <taxon>Liliopsida</taxon>
        <taxon>Poales</taxon>
        <taxon>Poaceae</taxon>
        <taxon>PACMAD clade</taxon>
        <taxon>Panicoideae</taxon>
        <taxon>Panicodae</taxon>
        <taxon>Paniceae</taxon>
        <taxon>Panicinae</taxon>
        <taxon>Panicum</taxon>
        <taxon>Panicum sect. Hiantes</taxon>
    </lineage>
</organism>
<dbReference type="Pfam" id="PF12776">
    <property type="entry name" value="Myb_DNA-bind_3"/>
    <property type="match status" value="1"/>
</dbReference>
<evidence type="ECO:0000313" key="4">
    <source>
        <dbReference type="Proteomes" id="UP000823388"/>
    </source>
</evidence>
<feature type="domain" description="Myb/SANT-like" evidence="2">
    <location>
        <begin position="17"/>
        <end position="108"/>
    </location>
</feature>
<dbReference type="AlphaFoldDB" id="A0A8T0MK37"/>
<evidence type="ECO:0000259" key="2">
    <source>
        <dbReference type="Pfam" id="PF12776"/>
    </source>
</evidence>
<evidence type="ECO:0000256" key="1">
    <source>
        <dbReference type="SAM" id="MobiDB-lite"/>
    </source>
</evidence>
<feature type="region of interest" description="Disordered" evidence="1">
    <location>
        <begin position="161"/>
        <end position="187"/>
    </location>
</feature>
<dbReference type="InterPro" id="IPR024752">
    <property type="entry name" value="Myb/SANT-like_dom"/>
</dbReference>
<protein>
    <recommendedName>
        <fullName evidence="2">Myb/SANT-like domain-containing protein</fullName>
    </recommendedName>
</protein>
<comment type="caution">
    <text evidence="3">The sequence shown here is derived from an EMBL/GenBank/DDBJ whole genome shotgun (WGS) entry which is preliminary data.</text>
</comment>
<dbReference type="PANTHER" id="PTHR47851">
    <property type="entry name" value="OS06G0588700 PROTEIN-RELATED"/>
    <property type="match status" value="1"/>
</dbReference>
<gene>
    <name evidence="3" type="ORF">PVAP13_9NG333900</name>
</gene>
<keyword evidence="4" id="KW-1185">Reference proteome</keyword>
<sequence>MPLHLSSEARNQTRSNAENTRIVCNLFAKQVEKGNQPSSYLNALGYAEVEKGFKDWTWLEICKAQLKNKWDKLKEDFKAWKKLQMRETGTSWDPVKRTFDMDDEWWKKARADIPGCGKFRKQPLRNEEELARCFVGITNIGIDHWSLHGVNGATPPIDEEENIISPTPATGKRLARPFQGKDKEKKQKTGNALLIQEAVARMASSAIEFVSKREGKYSNDQVMELVIACAAGYGSNEHYMFMTMPNDEIRFNWLSRKYNDKYQK</sequence>
<dbReference type="EMBL" id="CM029054">
    <property type="protein sequence ID" value="KAG2537791.1"/>
    <property type="molecule type" value="Genomic_DNA"/>
</dbReference>